<dbReference type="RefSeq" id="WP_135943083.1">
    <property type="nucleotide sequence ID" value="NZ_BMEI01000001.1"/>
</dbReference>
<dbReference type="InterPro" id="IPR029045">
    <property type="entry name" value="ClpP/crotonase-like_dom_sf"/>
</dbReference>
<feature type="domain" description="Tail specific protease" evidence="2">
    <location>
        <begin position="269"/>
        <end position="465"/>
    </location>
</feature>
<dbReference type="InterPro" id="IPR005151">
    <property type="entry name" value="Tail-specific_protease"/>
</dbReference>
<feature type="chain" id="PRO_5020532958" description="Tail specific protease domain-containing protein" evidence="1">
    <location>
        <begin position="33"/>
        <end position="490"/>
    </location>
</feature>
<dbReference type="GO" id="GO:0008236">
    <property type="term" value="F:serine-type peptidase activity"/>
    <property type="evidence" value="ECO:0007669"/>
    <property type="project" value="InterPro"/>
</dbReference>
<dbReference type="CDD" id="cd07563">
    <property type="entry name" value="Peptidase_S41_IRBP"/>
    <property type="match status" value="1"/>
</dbReference>
<gene>
    <name evidence="3" type="ORF">E5162_00935</name>
</gene>
<dbReference type="EMBL" id="SRXV01000001">
    <property type="protein sequence ID" value="TGY93888.1"/>
    <property type="molecule type" value="Genomic_DNA"/>
</dbReference>
<sequence>MPLSRLAPVARLARAVPVGSMACLGVALNACADTRTATPDDPSQAALQLARPIHADGALAPEARGVWHAEAQGWFLQIEEDGITRWQDTPAGCYTAPPAGPDTPLMGQVEYTLILPSAEGDVAGFQYLPGDQSTRFERVARLPERCGAQDLNTETGVFAVFAGAMARHYAFFDERGIDWEARVDAARGQVRDGMGEAALRDVLASMMAGLSDSHTKLIGTADGEPFRIQDGQGETLPFVRESLGEMAWLVGLIDQLQTEVLDEGSVFTANDRILWGSLDGRTGYILVFTMGGFTESDVQPGSAEWGAAELAEFDLVFDEALSAFQDMDRVILDLSNNRGGYDKVARAIASRFAARPFTAYTMDTDADGTPEHVYQIEPAGGVRYTGPVTVLTSDVTVSGGEIATLALRQLPNVTHAGTTTRGSFSTPLAKPLPNGWYLELSSEVFAAPDGSVFEETGLPPQLEVEVYPQDAPVEGHARALRTLASRAPAQ</sequence>
<evidence type="ECO:0000259" key="2">
    <source>
        <dbReference type="SMART" id="SM00245"/>
    </source>
</evidence>
<dbReference type="Gene3D" id="3.90.226.10">
    <property type="entry name" value="2-enoyl-CoA Hydratase, Chain A, domain 1"/>
    <property type="match status" value="1"/>
</dbReference>
<dbReference type="SMART" id="SM00245">
    <property type="entry name" value="TSPc"/>
    <property type="match status" value="1"/>
</dbReference>
<dbReference type="OrthoDB" id="9758793at2"/>
<dbReference type="AlphaFoldDB" id="A0A4S2HDQ0"/>
<dbReference type="Proteomes" id="UP000305451">
    <property type="component" value="Unassembled WGS sequence"/>
</dbReference>
<dbReference type="Gene3D" id="3.30.750.44">
    <property type="match status" value="1"/>
</dbReference>
<evidence type="ECO:0000256" key="1">
    <source>
        <dbReference type="SAM" id="SignalP"/>
    </source>
</evidence>
<accession>A0A4S2HDQ0</accession>
<organism evidence="3 4">
    <name type="scientific">Marinicauda pacifica</name>
    <dbReference type="NCBI Taxonomy" id="1133559"/>
    <lineage>
        <taxon>Bacteria</taxon>
        <taxon>Pseudomonadati</taxon>
        <taxon>Pseudomonadota</taxon>
        <taxon>Alphaproteobacteria</taxon>
        <taxon>Maricaulales</taxon>
        <taxon>Maricaulaceae</taxon>
        <taxon>Marinicauda</taxon>
    </lineage>
</organism>
<keyword evidence="4" id="KW-1185">Reference proteome</keyword>
<name>A0A4S2HDQ0_9PROT</name>
<evidence type="ECO:0000313" key="4">
    <source>
        <dbReference type="Proteomes" id="UP000305451"/>
    </source>
</evidence>
<protein>
    <recommendedName>
        <fullName evidence="2">Tail specific protease domain-containing protein</fullName>
    </recommendedName>
</protein>
<dbReference type="SUPFAM" id="SSF52096">
    <property type="entry name" value="ClpP/crotonase"/>
    <property type="match status" value="1"/>
</dbReference>
<dbReference type="GO" id="GO:0006508">
    <property type="term" value="P:proteolysis"/>
    <property type="evidence" value="ECO:0007669"/>
    <property type="project" value="InterPro"/>
</dbReference>
<feature type="signal peptide" evidence="1">
    <location>
        <begin position="1"/>
        <end position="32"/>
    </location>
</feature>
<keyword evidence="1" id="KW-0732">Signal</keyword>
<proteinExistence type="predicted"/>
<dbReference type="PANTHER" id="PTHR11261:SF3">
    <property type="entry name" value="RETINOL-BINDING PROTEIN 3"/>
    <property type="match status" value="1"/>
</dbReference>
<reference evidence="3 4" key="1">
    <citation type="journal article" date="2013" name="Int. J. Syst. Evol. Microbiol.">
        <title>Marinicauda pacifica gen. nov., sp. nov., a prosthecate alphaproteobacterium of the family Hyphomonadaceae isolated from deep seawater.</title>
        <authorList>
            <person name="Zhang X.Y."/>
            <person name="Li G.W."/>
            <person name="Wang C.S."/>
            <person name="Zhang Y.J."/>
            <person name="Xu X.W."/>
            <person name="Li H."/>
            <person name="Liu A."/>
            <person name="Liu C."/>
            <person name="Xie B.B."/>
            <person name="Qin Q.L."/>
            <person name="Xu Z."/>
            <person name="Chen X.L."/>
            <person name="Zhou B.C."/>
            <person name="Zhang Y.Z."/>
        </authorList>
    </citation>
    <scope>NUCLEOTIDE SEQUENCE [LARGE SCALE GENOMIC DNA]</scope>
    <source>
        <strain evidence="3 4">P-1 km-3</strain>
    </source>
</reference>
<dbReference type="Pfam" id="PF03572">
    <property type="entry name" value="Peptidase_S41"/>
    <property type="match status" value="1"/>
</dbReference>
<dbReference type="PANTHER" id="PTHR11261">
    <property type="entry name" value="INTERPHOTORECEPTOR RETINOID-BINDING PROTEIN"/>
    <property type="match status" value="1"/>
</dbReference>
<comment type="caution">
    <text evidence="3">The sequence shown here is derived from an EMBL/GenBank/DDBJ whole genome shotgun (WGS) entry which is preliminary data.</text>
</comment>
<evidence type="ECO:0000313" key="3">
    <source>
        <dbReference type="EMBL" id="TGY93888.1"/>
    </source>
</evidence>